<reference evidence="2" key="2">
    <citation type="submission" date="2020-09" db="EMBL/GenBank/DDBJ databases">
        <authorList>
            <person name="Sun Q."/>
            <person name="Kim S."/>
        </authorList>
    </citation>
    <scope>NUCLEOTIDE SEQUENCE</scope>
    <source>
        <strain evidence="2">KCTC 42249</strain>
    </source>
</reference>
<dbReference type="Proteomes" id="UP000630142">
    <property type="component" value="Unassembled WGS sequence"/>
</dbReference>
<feature type="domain" description="Glycosyl transferase family 1" evidence="1">
    <location>
        <begin position="205"/>
        <end position="367"/>
    </location>
</feature>
<dbReference type="PANTHER" id="PTHR45947">
    <property type="entry name" value="SULFOQUINOVOSYL TRANSFERASE SQD2"/>
    <property type="match status" value="1"/>
</dbReference>
<dbReference type="InterPro" id="IPR050194">
    <property type="entry name" value="Glycosyltransferase_grp1"/>
</dbReference>
<protein>
    <recommendedName>
        <fullName evidence="1">Glycosyl transferase family 1 domain-containing protein</fullName>
    </recommendedName>
</protein>
<organism evidence="2 3">
    <name type="scientific">Tianweitania populi</name>
    <dbReference type="NCBI Taxonomy" id="1607949"/>
    <lineage>
        <taxon>Bacteria</taxon>
        <taxon>Pseudomonadati</taxon>
        <taxon>Pseudomonadota</taxon>
        <taxon>Alphaproteobacteria</taxon>
        <taxon>Hyphomicrobiales</taxon>
        <taxon>Phyllobacteriaceae</taxon>
        <taxon>Tianweitania</taxon>
    </lineage>
</organism>
<comment type="caution">
    <text evidence="2">The sequence shown here is derived from an EMBL/GenBank/DDBJ whole genome shotgun (WGS) entry which is preliminary data.</text>
</comment>
<evidence type="ECO:0000313" key="2">
    <source>
        <dbReference type="EMBL" id="GHD14232.1"/>
    </source>
</evidence>
<dbReference type="Pfam" id="PF00534">
    <property type="entry name" value="Glycos_transf_1"/>
    <property type="match status" value="1"/>
</dbReference>
<dbReference type="InterPro" id="IPR001296">
    <property type="entry name" value="Glyco_trans_1"/>
</dbReference>
<dbReference type="GO" id="GO:0016757">
    <property type="term" value="F:glycosyltransferase activity"/>
    <property type="evidence" value="ECO:0007669"/>
    <property type="project" value="InterPro"/>
</dbReference>
<gene>
    <name evidence="2" type="ORF">GCM10016234_19610</name>
</gene>
<dbReference type="EMBL" id="BMZQ01000002">
    <property type="protein sequence ID" value="GHD14232.1"/>
    <property type="molecule type" value="Genomic_DNA"/>
</dbReference>
<dbReference type="AlphaFoldDB" id="A0A8J3GLW5"/>
<dbReference type="PANTHER" id="PTHR45947:SF3">
    <property type="entry name" value="SULFOQUINOVOSYL TRANSFERASE SQD2"/>
    <property type="match status" value="1"/>
</dbReference>
<dbReference type="SUPFAM" id="SSF53756">
    <property type="entry name" value="UDP-Glycosyltransferase/glycogen phosphorylase"/>
    <property type="match status" value="1"/>
</dbReference>
<name>A0A8J3GLW5_9HYPH</name>
<proteinExistence type="predicted"/>
<evidence type="ECO:0000313" key="3">
    <source>
        <dbReference type="Proteomes" id="UP000630142"/>
    </source>
</evidence>
<evidence type="ECO:0000259" key="1">
    <source>
        <dbReference type="Pfam" id="PF00534"/>
    </source>
</evidence>
<accession>A0A8J3GLW5</accession>
<dbReference type="RefSeq" id="WP_189503407.1">
    <property type="nucleotide sequence ID" value="NZ_BMZQ01000002.1"/>
</dbReference>
<reference evidence="2" key="1">
    <citation type="journal article" date="2014" name="Int. J. Syst. Evol. Microbiol.">
        <title>Complete genome sequence of Corynebacterium casei LMG S-19264T (=DSM 44701T), isolated from a smear-ripened cheese.</title>
        <authorList>
            <consortium name="US DOE Joint Genome Institute (JGI-PGF)"/>
            <person name="Walter F."/>
            <person name="Albersmeier A."/>
            <person name="Kalinowski J."/>
            <person name="Ruckert C."/>
        </authorList>
    </citation>
    <scope>NUCLEOTIDE SEQUENCE</scope>
    <source>
        <strain evidence="2">KCTC 42249</strain>
    </source>
</reference>
<dbReference type="Gene3D" id="3.40.50.2000">
    <property type="entry name" value="Glycogen Phosphorylase B"/>
    <property type="match status" value="2"/>
</dbReference>
<sequence length="405" mass="43923">MTRQRLAIVVSHPIQHFVPLYRALAARSDITLKVFFATRIGVDRTFDAEMNTAYAWDGNLLDGYDHAFLDEADRIKQVSFRGVNNPSIAAALREFEPTAVLIYGYAQLTALRALTWSRLHRVPVLMAGDGDAVPRSKNTRALFRSAFLRLLMSQVSAVLAVGDQNETFWDKMGVSAAKRFRSPFSIDETIYRHAQANRAALRSATRRRFGIADAAFVFLSVGKLSARKRAADLLAASVRIKTDRPVHLLFCGDGSERATLTQMAAEAKVPSSFSGFVNLDRLPAAYCAADTLVIPSGHDPHPLVGSEACAIGLPLIVSDRVGLIGDSDIAQPGFNALTYPCGDVDALAAAMQRLLDDPALHAAMAQASLTVFDQTCMRHSVEGVLAALDHVSPVKAPTYQSLPAS</sequence>
<keyword evidence="3" id="KW-1185">Reference proteome</keyword>